<reference evidence="2 3" key="1">
    <citation type="journal article" date="2016" name="Mol. Biol. Evol.">
        <title>Comparative Genomics of Early-Diverging Mushroom-Forming Fungi Provides Insights into the Origins of Lignocellulose Decay Capabilities.</title>
        <authorList>
            <person name="Nagy L.G."/>
            <person name="Riley R."/>
            <person name="Tritt A."/>
            <person name="Adam C."/>
            <person name="Daum C."/>
            <person name="Floudas D."/>
            <person name="Sun H."/>
            <person name="Yadav J.S."/>
            <person name="Pangilinan J."/>
            <person name="Larsson K.H."/>
            <person name="Matsuura K."/>
            <person name="Barry K."/>
            <person name="Labutti K."/>
            <person name="Kuo R."/>
            <person name="Ohm R.A."/>
            <person name="Bhattacharya S.S."/>
            <person name="Shirouzu T."/>
            <person name="Yoshinaga Y."/>
            <person name="Martin F.M."/>
            <person name="Grigoriev I.V."/>
            <person name="Hibbett D.S."/>
        </authorList>
    </citation>
    <scope>NUCLEOTIDE SEQUENCE [LARGE SCALE GENOMIC DNA]</scope>
    <source>
        <strain evidence="2 3">CBS 109695</strain>
    </source>
</reference>
<evidence type="ECO:0000313" key="3">
    <source>
        <dbReference type="Proteomes" id="UP000076532"/>
    </source>
</evidence>
<proteinExistence type="predicted"/>
<accession>A0A167TTB5</accession>
<protein>
    <submittedName>
        <fullName evidence="2">Uncharacterized protein</fullName>
    </submittedName>
</protein>
<sequence length="88" mass="9488">MAAAVLHARGVADCQCLYILATAAHNCPARWHPHSSPPPSWAPCPAPLRRLPLVRRPLVPGRKTTPVSPQAGTAPPGKTVRAPHQYQY</sequence>
<name>A0A167TTB5_9AGAM</name>
<dbReference type="EMBL" id="KV418118">
    <property type="protein sequence ID" value="KZP03261.1"/>
    <property type="molecule type" value="Genomic_DNA"/>
</dbReference>
<evidence type="ECO:0000313" key="2">
    <source>
        <dbReference type="EMBL" id="KZP03261.1"/>
    </source>
</evidence>
<feature type="region of interest" description="Disordered" evidence="1">
    <location>
        <begin position="59"/>
        <end position="88"/>
    </location>
</feature>
<gene>
    <name evidence="2" type="ORF">FIBSPDRAFT_493688</name>
</gene>
<dbReference type="AlphaFoldDB" id="A0A167TTB5"/>
<organism evidence="2 3">
    <name type="scientific">Athelia psychrophila</name>
    <dbReference type="NCBI Taxonomy" id="1759441"/>
    <lineage>
        <taxon>Eukaryota</taxon>
        <taxon>Fungi</taxon>
        <taxon>Dikarya</taxon>
        <taxon>Basidiomycota</taxon>
        <taxon>Agaricomycotina</taxon>
        <taxon>Agaricomycetes</taxon>
        <taxon>Agaricomycetidae</taxon>
        <taxon>Atheliales</taxon>
        <taxon>Atheliaceae</taxon>
        <taxon>Athelia</taxon>
    </lineage>
</organism>
<keyword evidence="3" id="KW-1185">Reference proteome</keyword>
<evidence type="ECO:0000256" key="1">
    <source>
        <dbReference type="SAM" id="MobiDB-lite"/>
    </source>
</evidence>
<dbReference type="Proteomes" id="UP000076532">
    <property type="component" value="Unassembled WGS sequence"/>
</dbReference>